<dbReference type="InterPro" id="IPR003593">
    <property type="entry name" value="AAA+_ATPase"/>
</dbReference>
<dbReference type="Gene3D" id="1.20.120.1380">
    <property type="entry name" value="Flagellar FlhF biosynthesis protein, N domain"/>
    <property type="match status" value="1"/>
</dbReference>
<dbReference type="EMBL" id="FRAG01000015">
    <property type="protein sequence ID" value="SHJ91384.1"/>
    <property type="molecule type" value="Genomic_DNA"/>
</dbReference>
<dbReference type="SMART" id="SM00962">
    <property type="entry name" value="SRP54"/>
    <property type="match status" value="1"/>
</dbReference>
<dbReference type="InterPro" id="IPR027417">
    <property type="entry name" value="P-loop_NTPase"/>
</dbReference>
<evidence type="ECO:0000256" key="10">
    <source>
        <dbReference type="ARBA" id="ARBA00023136"/>
    </source>
</evidence>
<dbReference type="RefSeq" id="WP_073148707.1">
    <property type="nucleotide sequence ID" value="NZ_FRAG01000015.1"/>
</dbReference>
<evidence type="ECO:0000256" key="2">
    <source>
        <dbReference type="ARBA" id="ARBA00008531"/>
    </source>
</evidence>
<keyword evidence="5" id="KW-1003">Cell membrane</keyword>
<proteinExistence type="inferred from homology"/>
<dbReference type="AlphaFoldDB" id="A0A1M6N6Z9"/>
<dbReference type="GO" id="GO:0003924">
    <property type="term" value="F:GTPase activity"/>
    <property type="evidence" value="ECO:0007669"/>
    <property type="project" value="UniProtKB-UniRule"/>
</dbReference>
<keyword evidence="8" id="KW-0653">Protein transport</keyword>
<evidence type="ECO:0000256" key="8">
    <source>
        <dbReference type="ARBA" id="ARBA00022927"/>
    </source>
</evidence>
<feature type="domain" description="AAA+ ATPase" evidence="14">
    <location>
        <begin position="186"/>
        <end position="332"/>
    </location>
</feature>
<sequence>MKVKRYITKDVQEAMIKIKSELGRDAIILHTRKIKERGLKGFLKKPLVEVVAAVDSIEQNNAQPKYFVNSSPVKQNIIEKNKSSNVSSYDINNINKEIDSIKMMLSTVIDNMNKNSNTNNDGVLQKYEKCLMDKGVIKPVSDKILSIVRRQISISNENDSSIRNALKIILKDYLGNPYIISNNSRKQNVIIFVGPTGVGKTTTLAKLAAKQTIMNKRSVAFITADTYRIAAVDQLKTYSEILDVPLTVIYEPNEVKDAIEKYSDKDYIFIDTAGRNHRNKELLKEVTSILEYVESPEIFLLLSLTTSYKNIEDIIKSYQFLDDYSLIFTKADETSCFGNILNAKFITSKPISYLTTGQSVPDDIEIADIDKIVNMFVGD</sequence>
<dbReference type="GO" id="GO:0005047">
    <property type="term" value="F:signal recognition particle binding"/>
    <property type="evidence" value="ECO:0007669"/>
    <property type="project" value="TreeGrafter"/>
</dbReference>
<dbReference type="NCBIfam" id="TIGR03499">
    <property type="entry name" value="FlhF"/>
    <property type="match status" value="1"/>
</dbReference>
<evidence type="ECO:0000256" key="1">
    <source>
        <dbReference type="ARBA" id="ARBA00004413"/>
    </source>
</evidence>
<evidence type="ECO:0000256" key="9">
    <source>
        <dbReference type="ARBA" id="ARBA00023134"/>
    </source>
</evidence>
<evidence type="ECO:0000256" key="6">
    <source>
        <dbReference type="ARBA" id="ARBA00022741"/>
    </source>
</evidence>
<keyword evidence="16" id="KW-0969">Cilium</keyword>
<evidence type="ECO:0000256" key="5">
    <source>
        <dbReference type="ARBA" id="ARBA00022475"/>
    </source>
</evidence>
<dbReference type="GO" id="GO:0044781">
    <property type="term" value="P:bacterial-type flagellum organization"/>
    <property type="evidence" value="ECO:0007669"/>
    <property type="project" value="UniProtKB-UniRule"/>
</dbReference>
<keyword evidence="7" id="KW-1005">Bacterial flagellum biogenesis</keyword>
<dbReference type="SMART" id="SM00382">
    <property type="entry name" value="AAA"/>
    <property type="match status" value="1"/>
</dbReference>
<evidence type="ECO:0000256" key="12">
    <source>
        <dbReference type="ARBA" id="ARBA00025337"/>
    </source>
</evidence>
<evidence type="ECO:0000259" key="15">
    <source>
        <dbReference type="SMART" id="SM00962"/>
    </source>
</evidence>
<comment type="function">
    <text evidence="12">Necessary for flagellar biosynthesis. May be involved in translocation of the flagellum.</text>
</comment>
<dbReference type="Pfam" id="PF00448">
    <property type="entry name" value="SRP54"/>
    <property type="match status" value="1"/>
</dbReference>
<dbReference type="GO" id="GO:0006614">
    <property type="term" value="P:SRP-dependent cotranslational protein targeting to membrane"/>
    <property type="evidence" value="ECO:0007669"/>
    <property type="project" value="UniProtKB-UniRule"/>
</dbReference>
<dbReference type="CDD" id="cd17873">
    <property type="entry name" value="FlhF"/>
    <property type="match status" value="1"/>
</dbReference>
<dbReference type="SUPFAM" id="SSF52540">
    <property type="entry name" value="P-loop containing nucleoside triphosphate hydrolases"/>
    <property type="match status" value="1"/>
</dbReference>
<dbReference type="GO" id="GO:0005886">
    <property type="term" value="C:plasma membrane"/>
    <property type="evidence" value="ECO:0007669"/>
    <property type="project" value="UniProtKB-SubCell"/>
</dbReference>
<dbReference type="STRING" id="1121301.SAMN02745912_01600"/>
<dbReference type="InterPro" id="IPR047040">
    <property type="entry name" value="FlhF__GTPase_dom"/>
</dbReference>
<evidence type="ECO:0000256" key="13">
    <source>
        <dbReference type="NCBIfam" id="TIGR03499"/>
    </source>
</evidence>
<keyword evidence="11" id="KW-1006">Bacterial flagellum protein export</keyword>
<keyword evidence="17" id="KW-1185">Reference proteome</keyword>
<dbReference type="InterPro" id="IPR000897">
    <property type="entry name" value="SRP54_GTPase_dom"/>
</dbReference>
<dbReference type="InterPro" id="IPR020006">
    <property type="entry name" value="FlhF"/>
</dbReference>
<evidence type="ECO:0000256" key="7">
    <source>
        <dbReference type="ARBA" id="ARBA00022795"/>
    </source>
</evidence>
<dbReference type="GO" id="GO:0015031">
    <property type="term" value="P:protein transport"/>
    <property type="evidence" value="ECO:0007669"/>
    <property type="project" value="UniProtKB-KW"/>
</dbReference>
<dbReference type="OrthoDB" id="9778554at2"/>
<accession>A0A1M6N6Z9</accession>
<comment type="similarity">
    <text evidence="2">Belongs to the GTP-binding SRP family.</text>
</comment>
<dbReference type="Gene3D" id="3.40.50.300">
    <property type="entry name" value="P-loop containing nucleotide triphosphate hydrolases"/>
    <property type="match status" value="1"/>
</dbReference>
<keyword evidence="16" id="KW-0282">Flagellum</keyword>
<dbReference type="PANTHER" id="PTHR43134">
    <property type="entry name" value="SIGNAL RECOGNITION PARTICLE RECEPTOR SUBUNIT ALPHA"/>
    <property type="match status" value="1"/>
</dbReference>
<evidence type="ECO:0000256" key="3">
    <source>
        <dbReference type="ARBA" id="ARBA00014919"/>
    </source>
</evidence>
<organism evidence="16 17">
    <name type="scientific">Paramaledivibacter caminithermalis (strain DSM 15212 / CIP 107654 / DViRD3)</name>
    <name type="common">Clostridium caminithermale</name>
    <dbReference type="NCBI Taxonomy" id="1121301"/>
    <lineage>
        <taxon>Bacteria</taxon>
        <taxon>Bacillati</taxon>
        <taxon>Bacillota</taxon>
        <taxon>Clostridia</taxon>
        <taxon>Peptostreptococcales</taxon>
        <taxon>Caminicellaceae</taxon>
        <taxon>Paramaledivibacter</taxon>
    </lineage>
</organism>
<keyword evidence="16" id="KW-0966">Cell projection</keyword>
<dbReference type="Proteomes" id="UP000184465">
    <property type="component" value="Unassembled WGS sequence"/>
</dbReference>
<keyword evidence="10" id="KW-0472">Membrane</keyword>
<evidence type="ECO:0000313" key="17">
    <source>
        <dbReference type="Proteomes" id="UP000184465"/>
    </source>
</evidence>
<dbReference type="GO" id="GO:0005525">
    <property type="term" value="F:GTP binding"/>
    <property type="evidence" value="ECO:0007669"/>
    <property type="project" value="UniProtKB-UniRule"/>
</dbReference>
<feature type="domain" description="SRP54-type proteins GTP-binding" evidence="15">
    <location>
        <begin position="187"/>
        <end position="378"/>
    </location>
</feature>
<name>A0A1M6N6Z9_PARC5</name>
<keyword evidence="9" id="KW-0342">GTP-binding</keyword>
<evidence type="ECO:0000256" key="4">
    <source>
        <dbReference type="ARBA" id="ARBA00022448"/>
    </source>
</evidence>
<gene>
    <name evidence="16" type="ORF">SAMN02745912_01600</name>
</gene>
<reference evidence="16 17" key="1">
    <citation type="submission" date="2016-11" db="EMBL/GenBank/DDBJ databases">
        <authorList>
            <person name="Jaros S."/>
            <person name="Januszkiewicz K."/>
            <person name="Wedrychowicz H."/>
        </authorList>
    </citation>
    <scope>NUCLEOTIDE SEQUENCE [LARGE SCALE GENOMIC DNA]</scope>
    <source>
        <strain evidence="16 17">DSM 15212</strain>
    </source>
</reference>
<dbReference type="FunFam" id="3.40.50.300:FF:000695">
    <property type="entry name" value="Flagellar biosynthesis regulator FlhF"/>
    <property type="match status" value="1"/>
</dbReference>
<keyword evidence="6" id="KW-0547">Nucleotide-binding</keyword>
<evidence type="ECO:0000313" key="16">
    <source>
        <dbReference type="EMBL" id="SHJ91384.1"/>
    </source>
</evidence>
<comment type="subcellular location">
    <subcellularLocation>
        <location evidence="1">Cell membrane</location>
        <topology evidence="1">Peripheral membrane protein</topology>
        <orientation evidence="1">Cytoplasmic side</orientation>
    </subcellularLocation>
</comment>
<evidence type="ECO:0000256" key="11">
    <source>
        <dbReference type="ARBA" id="ARBA00023225"/>
    </source>
</evidence>
<keyword evidence="4" id="KW-0813">Transport</keyword>
<protein>
    <recommendedName>
        <fullName evidence="3 13">Flagellar biosynthesis protein FlhF</fullName>
    </recommendedName>
</protein>
<dbReference type="PANTHER" id="PTHR43134:SF3">
    <property type="entry name" value="FLAGELLAR BIOSYNTHESIS PROTEIN FLHF"/>
    <property type="match status" value="1"/>
</dbReference>
<evidence type="ECO:0000259" key="14">
    <source>
        <dbReference type="SMART" id="SM00382"/>
    </source>
</evidence>